<accession>A0A9P0LQL2</accession>
<sequence>MFLPFRVMLKKPQKKISKTGDFRAMRWLFWIFLKID</sequence>
<dbReference type="EMBL" id="CAKOFQ010007367">
    <property type="protein sequence ID" value="CAH1999479.1"/>
    <property type="molecule type" value="Genomic_DNA"/>
</dbReference>
<dbReference type="Proteomes" id="UP001152888">
    <property type="component" value="Unassembled WGS sequence"/>
</dbReference>
<evidence type="ECO:0000313" key="1">
    <source>
        <dbReference type="EMBL" id="CAH1999479.1"/>
    </source>
</evidence>
<organism evidence="1 2">
    <name type="scientific">Acanthoscelides obtectus</name>
    <name type="common">Bean weevil</name>
    <name type="synonym">Bruchus obtectus</name>
    <dbReference type="NCBI Taxonomy" id="200917"/>
    <lineage>
        <taxon>Eukaryota</taxon>
        <taxon>Metazoa</taxon>
        <taxon>Ecdysozoa</taxon>
        <taxon>Arthropoda</taxon>
        <taxon>Hexapoda</taxon>
        <taxon>Insecta</taxon>
        <taxon>Pterygota</taxon>
        <taxon>Neoptera</taxon>
        <taxon>Endopterygota</taxon>
        <taxon>Coleoptera</taxon>
        <taxon>Polyphaga</taxon>
        <taxon>Cucujiformia</taxon>
        <taxon>Chrysomeloidea</taxon>
        <taxon>Chrysomelidae</taxon>
        <taxon>Bruchinae</taxon>
        <taxon>Bruchini</taxon>
        <taxon>Acanthoscelides</taxon>
    </lineage>
</organism>
<dbReference type="AlphaFoldDB" id="A0A9P0LQL2"/>
<proteinExistence type="predicted"/>
<gene>
    <name evidence="1" type="ORF">ACAOBT_LOCUS24991</name>
</gene>
<evidence type="ECO:0000313" key="2">
    <source>
        <dbReference type="Proteomes" id="UP001152888"/>
    </source>
</evidence>
<comment type="caution">
    <text evidence="1">The sequence shown here is derived from an EMBL/GenBank/DDBJ whole genome shotgun (WGS) entry which is preliminary data.</text>
</comment>
<reference evidence="1" key="1">
    <citation type="submission" date="2022-03" db="EMBL/GenBank/DDBJ databases">
        <authorList>
            <person name="Sayadi A."/>
        </authorList>
    </citation>
    <scope>NUCLEOTIDE SEQUENCE</scope>
</reference>
<name>A0A9P0LQL2_ACAOB</name>
<protein>
    <submittedName>
        <fullName evidence="1">Uncharacterized protein</fullName>
    </submittedName>
</protein>
<keyword evidence="2" id="KW-1185">Reference proteome</keyword>